<keyword evidence="1" id="KW-1133">Transmembrane helix</keyword>
<dbReference type="RefSeq" id="WP_196105302.1">
    <property type="nucleotide sequence ID" value="NZ_CP064942.1"/>
</dbReference>
<protein>
    <recommendedName>
        <fullName evidence="2">ABC-type glycine betaine transport system substrate-binding domain-containing protein</fullName>
    </recommendedName>
</protein>
<organism evidence="3 4">
    <name type="scientific">Pontivivens ytuae</name>
    <dbReference type="NCBI Taxonomy" id="2789856"/>
    <lineage>
        <taxon>Bacteria</taxon>
        <taxon>Pseudomonadati</taxon>
        <taxon>Pseudomonadota</taxon>
        <taxon>Alphaproteobacteria</taxon>
        <taxon>Rhodobacterales</taxon>
        <taxon>Paracoccaceae</taxon>
        <taxon>Pontivivens</taxon>
    </lineage>
</organism>
<dbReference type="SUPFAM" id="SSF53850">
    <property type="entry name" value="Periplasmic binding protein-like II"/>
    <property type="match status" value="2"/>
</dbReference>
<proteinExistence type="predicted"/>
<evidence type="ECO:0000313" key="3">
    <source>
        <dbReference type="EMBL" id="QPH56045.1"/>
    </source>
</evidence>
<evidence type="ECO:0000256" key="1">
    <source>
        <dbReference type="SAM" id="Phobius"/>
    </source>
</evidence>
<accession>A0A7S9QEJ6</accession>
<reference evidence="3 4" key="1">
    <citation type="submission" date="2020-11" db="EMBL/GenBank/DDBJ databases">
        <title>Description of Pontivivens ytuae sp. nov. isolated from deep sea sediment of Mariana Trench.</title>
        <authorList>
            <person name="Wang Z."/>
            <person name="Sun Q.-L."/>
            <person name="Xu X.-D."/>
            <person name="Tang Y.-Z."/>
            <person name="Zhang J."/>
        </authorList>
    </citation>
    <scope>NUCLEOTIDE SEQUENCE [LARGE SCALE GENOMIC DNA]</scope>
    <source>
        <strain evidence="3 4">MT2928</strain>
    </source>
</reference>
<dbReference type="InterPro" id="IPR007210">
    <property type="entry name" value="ABC_Gly_betaine_transp_sub-bd"/>
</dbReference>
<dbReference type="GO" id="GO:0022857">
    <property type="term" value="F:transmembrane transporter activity"/>
    <property type="evidence" value="ECO:0007669"/>
    <property type="project" value="InterPro"/>
</dbReference>
<keyword evidence="4" id="KW-1185">Reference proteome</keyword>
<evidence type="ECO:0000313" key="4">
    <source>
        <dbReference type="Proteomes" id="UP000594800"/>
    </source>
</evidence>
<dbReference type="Proteomes" id="UP000594800">
    <property type="component" value="Chromosome"/>
</dbReference>
<evidence type="ECO:0000259" key="2">
    <source>
        <dbReference type="Pfam" id="PF04069"/>
    </source>
</evidence>
<keyword evidence="1" id="KW-0472">Membrane</keyword>
<feature type="transmembrane region" description="Helical" evidence="1">
    <location>
        <begin position="575"/>
        <end position="595"/>
    </location>
</feature>
<keyword evidence="1" id="KW-0812">Transmembrane</keyword>
<dbReference type="PROSITE" id="PS51257">
    <property type="entry name" value="PROKAR_LIPOPROTEIN"/>
    <property type="match status" value="1"/>
</dbReference>
<dbReference type="KEGG" id="poz:I0K15_10120"/>
<dbReference type="Gene3D" id="3.40.190.120">
    <property type="entry name" value="Osmoprotection protein (prox), domain 2"/>
    <property type="match status" value="1"/>
</dbReference>
<dbReference type="CDD" id="cd13528">
    <property type="entry name" value="PBP2_osmoprotectants"/>
    <property type="match status" value="1"/>
</dbReference>
<dbReference type="EMBL" id="CP064942">
    <property type="protein sequence ID" value="QPH56045.1"/>
    <property type="molecule type" value="Genomic_DNA"/>
</dbReference>
<feature type="domain" description="ABC-type glycine betaine transport system substrate-binding" evidence="2">
    <location>
        <begin position="22"/>
        <end position="285"/>
    </location>
</feature>
<gene>
    <name evidence="3" type="ORF">I0K15_10120</name>
</gene>
<dbReference type="Gene3D" id="3.40.190.10">
    <property type="entry name" value="Periplasmic binding protein-like II"/>
    <property type="match status" value="2"/>
</dbReference>
<dbReference type="Pfam" id="PF04069">
    <property type="entry name" value="OpuAC"/>
    <property type="match status" value="1"/>
</dbReference>
<dbReference type="AlphaFoldDB" id="A0A7S9QEJ6"/>
<sequence>MRLAIALLTLLGLTACDQNSDSLIVGGKDFSESSILSEMMAALAEDAGIPVTRRTFLGDTMVNLESLRSGEIDVYAEYNGTGLLMLGQPAMADGDAAMERVRSLYQPLGIVWGNRFGFANNYGLAMRPGRAEELGVTSISDLVAEAGGLTIGIEENFETRPLDGFGPMTARYGMEFGSVSTVSSEERPTLYDDLLAGSVDVIEVFTTDGQIADLGLVLLEDDLNFFPVYEAAPLVRSDALVRFPELQGALDRLSGQLDAQMMQELNSRVDQDALSPREVARAALSELGLIDTDDALEVTEPVVVAHSPLIGADAETGTALRAVRQAYPGRRVLLQSEADPLGVVGTGGAPLALAAAVEFTELEEDGDLATRPFEAFGVVGQSYVHLIGLGDTRRLADVGTLATGPEGSASHRTGQIMTAVLDGITLSPTADGAPGDADAALVVAPIGSAVVEDLLEDGRLLALEGWDSGNTLVRFPQLRQARIPAGSYDGQLRAIETLSSQLVLAGPIVVNTDAVGPQGPGASIPTEVAALPDNTVLAINGALGTLIGLDPAIRAAPALAPTLPSPPAAVNPSSAISFMTALVLLMFGWLIWLYARPERR</sequence>
<dbReference type="GO" id="GO:0043190">
    <property type="term" value="C:ATP-binding cassette (ABC) transporter complex"/>
    <property type="evidence" value="ECO:0007669"/>
    <property type="project" value="InterPro"/>
</dbReference>
<name>A0A7S9QEJ6_9RHOB</name>